<dbReference type="InterPro" id="IPR001387">
    <property type="entry name" value="Cro/C1-type_HTH"/>
</dbReference>
<dbReference type="CDD" id="cd00093">
    <property type="entry name" value="HTH_XRE"/>
    <property type="match status" value="1"/>
</dbReference>
<evidence type="ECO:0000313" key="3">
    <source>
        <dbReference type="EMBL" id="PWI53142.1"/>
    </source>
</evidence>
<dbReference type="OrthoDB" id="6386941at2"/>
<dbReference type="SUPFAM" id="SSF47413">
    <property type="entry name" value="lambda repressor-like DNA-binding domains"/>
    <property type="match status" value="1"/>
</dbReference>
<dbReference type="Proteomes" id="UP000245380">
    <property type="component" value="Unassembled WGS sequence"/>
</dbReference>
<evidence type="ECO:0000313" key="4">
    <source>
        <dbReference type="Proteomes" id="UP000245380"/>
    </source>
</evidence>
<dbReference type="InterPro" id="IPR010982">
    <property type="entry name" value="Lambda_DNA-bd_dom_sf"/>
</dbReference>
<dbReference type="AlphaFoldDB" id="A0A2U3CVV8"/>
<reference evidence="3 4" key="1">
    <citation type="submission" date="2016-11" db="EMBL/GenBank/DDBJ databases">
        <title>Comparative genomics of Acidibacillus ferroxidans species.</title>
        <authorList>
            <person name="Oliveira G."/>
            <person name="Nunes G."/>
            <person name="Oliveira R."/>
            <person name="Araujo F."/>
            <person name="Salim A."/>
            <person name="Scholte L."/>
            <person name="Morais D."/>
            <person name="Nancucheo I."/>
            <person name="Johnson D.B."/>
            <person name="Grail B."/>
            <person name="Bittencourt J."/>
            <person name="Valadares R."/>
        </authorList>
    </citation>
    <scope>NUCLEOTIDE SEQUENCE [LARGE SCALE GENOMIC DNA]</scope>
    <source>
        <strain evidence="3 4">Y002</strain>
    </source>
</reference>
<keyword evidence="4" id="KW-1185">Reference proteome</keyword>
<dbReference type="EMBL" id="MPDK01000061">
    <property type="protein sequence ID" value="PWI53142.1"/>
    <property type="molecule type" value="Genomic_DNA"/>
</dbReference>
<dbReference type="PANTHER" id="PTHR46558">
    <property type="entry name" value="TRACRIPTIONAL REGULATORY PROTEIN-RELATED-RELATED"/>
    <property type="match status" value="1"/>
</dbReference>
<protein>
    <recommendedName>
        <fullName evidence="2">HTH cro/C1-type domain-containing protein</fullName>
    </recommendedName>
</protein>
<evidence type="ECO:0000259" key="2">
    <source>
        <dbReference type="PROSITE" id="PS50943"/>
    </source>
</evidence>
<dbReference type="Pfam" id="PF01381">
    <property type="entry name" value="HTH_3"/>
    <property type="match status" value="1"/>
</dbReference>
<keyword evidence="1" id="KW-0238">DNA-binding</keyword>
<feature type="domain" description="HTH cro/C1-type" evidence="2">
    <location>
        <begin position="6"/>
        <end position="60"/>
    </location>
</feature>
<evidence type="ECO:0000256" key="1">
    <source>
        <dbReference type="ARBA" id="ARBA00023125"/>
    </source>
</evidence>
<dbReference type="PROSITE" id="PS50943">
    <property type="entry name" value="HTH_CROC1"/>
    <property type="match status" value="1"/>
</dbReference>
<dbReference type="Gene3D" id="1.10.260.40">
    <property type="entry name" value="lambda repressor-like DNA-binding domains"/>
    <property type="match status" value="1"/>
</dbReference>
<dbReference type="GO" id="GO:0003677">
    <property type="term" value="F:DNA binding"/>
    <property type="evidence" value="ECO:0007669"/>
    <property type="project" value="UniProtKB-KW"/>
</dbReference>
<comment type="caution">
    <text evidence="3">The sequence shown here is derived from an EMBL/GenBank/DDBJ whole genome shotgun (WGS) entry which is preliminary data.</text>
</comment>
<accession>A0A2U3CVV8</accession>
<sequence length="79" mass="9217">MLRQQLRQARKARHWTQKEAAKLLGITERAYRHFEAGTRNPRYSTLVRLEQVFEMSYKELLVPDSNAKSGVAKGDNEIQ</sequence>
<proteinExistence type="predicted"/>
<organism evidence="3 4">
    <name type="scientific">Sulfoacidibacillus thermotolerans</name>
    <name type="common">Acidibacillus sulfuroxidans</name>
    <dbReference type="NCBI Taxonomy" id="1765684"/>
    <lineage>
        <taxon>Bacteria</taxon>
        <taxon>Bacillati</taxon>
        <taxon>Bacillota</taxon>
        <taxon>Bacilli</taxon>
        <taxon>Bacillales</taxon>
        <taxon>Alicyclobacillaceae</taxon>
        <taxon>Sulfoacidibacillus</taxon>
    </lineage>
</organism>
<gene>
    <name evidence="3" type="ORF">BM613_13980</name>
</gene>
<name>A0A2U3CVV8_SULT2</name>
<dbReference type="PANTHER" id="PTHR46558:SF14">
    <property type="entry name" value="HTH-TYPE TRANSCRIPTIONAL REGULATOR ANSR"/>
    <property type="match status" value="1"/>
</dbReference>
<dbReference type="SMART" id="SM00530">
    <property type="entry name" value="HTH_XRE"/>
    <property type="match status" value="1"/>
</dbReference>